<protein>
    <submittedName>
        <fullName evidence="1">Uncharacterized protein</fullName>
    </submittedName>
</protein>
<proteinExistence type="predicted"/>
<sequence length="64" mass="7576">MRSTDATIGYFFQLNHHYDDDDDIPALYKEKNTEKNIEIFCTRETIRKKPIEIGTNIFPKVVKI</sequence>
<evidence type="ECO:0000313" key="1">
    <source>
        <dbReference type="EMBL" id="KAH9414469.1"/>
    </source>
</evidence>
<name>A0ABQ8IVX3_DERPT</name>
<evidence type="ECO:0000313" key="2">
    <source>
        <dbReference type="Proteomes" id="UP000887458"/>
    </source>
</evidence>
<gene>
    <name evidence="1" type="ORF">DERP_014613</name>
</gene>
<organism evidence="1 2">
    <name type="scientific">Dermatophagoides pteronyssinus</name>
    <name type="common">European house dust mite</name>
    <dbReference type="NCBI Taxonomy" id="6956"/>
    <lineage>
        <taxon>Eukaryota</taxon>
        <taxon>Metazoa</taxon>
        <taxon>Ecdysozoa</taxon>
        <taxon>Arthropoda</taxon>
        <taxon>Chelicerata</taxon>
        <taxon>Arachnida</taxon>
        <taxon>Acari</taxon>
        <taxon>Acariformes</taxon>
        <taxon>Sarcoptiformes</taxon>
        <taxon>Astigmata</taxon>
        <taxon>Psoroptidia</taxon>
        <taxon>Analgoidea</taxon>
        <taxon>Pyroglyphidae</taxon>
        <taxon>Dermatophagoidinae</taxon>
        <taxon>Dermatophagoides</taxon>
    </lineage>
</organism>
<dbReference type="EMBL" id="NJHN03000108">
    <property type="protein sequence ID" value="KAH9414469.1"/>
    <property type="molecule type" value="Genomic_DNA"/>
</dbReference>
<reference evidence="1 2" key="2">
    <citation type="journal article" date="2022" name="Mol. Biol. Evol.">
        <title>Comparative Genomics Reveals Insights into the Divergent Evolution of Astigmatic Mites and Household Pest Adaptations.</title>
        <authorList>
            <person name="Xiong Q."/>
            <person name="Wan A.T."/>
            <person name="Liu X."/>
            <person name="Fung C.S."/>
            <person name="Xiao X."/>
            <person name="Malainual N."/>
            <person name="Hou J."/>
            <person name="Wang L."/>
            <person name="Wang M."/>
            <person name="Yang K.Y."/>
            <person name="Cui Y."/>
            <person name="Leung E.L."/>
            <person name="Nong W."/>
            <person name="Shin S.K."/>
            <person name="Au S.W."/>
            <person name="Jeong K.Y."/>
            <person name="Chew F.T."/>
            <person name="Hui J.H."/>
            <person name="Leung T.F."/>
            <person name="Tungtrongchitr A."/>
            <person name="Zhong N."/>
            <person name="Liu Z."/>
            <person name="Tsui S.K."/>
        </authorList>
    </citation>
    <scope>NUCLEOTIDE SEQUENCE [LARGE SCALE GENOMIC DNA]</scope>
    <source>
        <strain evidence="1">Derp</strain>
    </source>
</reference>
<accession>A0ABQ8IVX3</accession>
<keyword evidence="2" id="KW-1185">Reference proteome</keyword>
<comment type="caution">
    <text evidence="1">The sequence shown here is derived from an EMBL/GenBank/DDBJ whole genome shotgun (WGS) entry which is preliminary data.</text>
</comment>
<dbReference type="Proteomes" id="UP000887458">
    <property type="component" value="Unassembled WGS sequence"/>
</dbReference>
<reference evidence="1 2" key="1">
    <citation type="journal article" date="2018" name="J. Allergy Clin. Immunol.">
        <title>High-quality assembly of Dermatophagoides pteronyssinus genome and transcriptome reveals a wide range of novel allergens.</title>
        <authorList>
            <person name="Liu X.Y."/>
            <person name="Yang K.Y."/>
            <person name="Wang M.Q."/>
            <person name="Kwok J.S."/>
            <person name="Zeng X."/>
            <person name="Yang Z."/>
            <person name="Xiao X.J."/>
            <person name="Lau C.P."/>
            <person name="Li Y."/>
            <person name="Huang Z.M."/>
            <person name="Ba J.G."/>
            <person name="Yim A.K."/>
            <person name="Ouyang C.Y."/>
            <person name="Ngai S.M."/>
            <person name="Chan T.F."/>
            <person name="Leung E.L."/>
            <person name="Liu L."/>
            <person name="Liu Z.G."/>
            <person name="Tsui S.K."/>
        </authorList>
    </citation>
    <scope>NUCLEOTIDE SEQUENCE [LARGE SCALE GENOMIC DNA]</scope>
    <source>
        <strain evidence="1">Derp</strain>
    </source>
</reference>